<protein>
    <submittedName>
        <fullName evidence="4">Uncharacterized protein</fullName>
    </submittedName>
</protein>
<evidence type="ECO:0000256" key="3">
    <source>
        <dbReference type="SAM" id="Phobius"/>
    </source>
</evidence>
<dbReference type="GeneTree" id="ENSGT00950000183190"/>
<feature type="transmembrane region" description="Helical" evidence="3">
    <location>
        <begin position="12"/>
        <end position="33"/>
    </location>
</feature>
<dbReference type="Ensembl" id="ENSCMIT00000040746.1">
    <property type="protein sequence ID" value="ENSCMIP00000040174.1"/>
    <property type="gene ID" value="ENSCMIG00000016785.1"/>
</dbReference>
<dbReference type="AlphaFoldDB" id="A0A4W3JA50"/>
<keyword evidence="3" id="KW-0812">Transmembrane</keyword>
<evidence type="ECO:0000256" key="2">
    <source>
        <dbReference type="SAM" id="MobiDB-lite"/>
    </source>
</evidence>
<dbReference type="Proteomes" id="UP000314986">
    <property type="component" value="Unassembled WGS sequence"/>
</dbReference>
<dbReference type="GO" id="GO:0060090">
    <property type="term" value="F:molecular adaptor activity"/>
    <property type="evidence" value="ECO:0007669"/>
    <property type="project" value="TreeGrafter"/>
</dbReference>
<evidence type="ECO:0000256" key="1">
    <source>
        <dbReference type="SAM" id="Coils"/>
    </source>
</evidence>
<feature type="compositionally biased region" description="Polar residues" evidence="2">
    <location>
        <begin position="185"/>
        <end position="197"/>
    </location>
</feature>
<dbReference type="GO" id="GO:0007098">
    <property type="term" value="P:centrosome cycle"/>
    <property type="evidence" value="ECO:0007669"/>
    <property type="project" value="TreeGrafter"/>
</dbReference>
<dbReference type="PANTHER" id="PTHR46501">
    <property type="entry name" value="MYOMEGALIN"/>
    <property type="match status" value="1"/>
</dbReference>
<keyword evidence="5" id="KW-1185">Reference proteome</keyword>
<organism evidence="4 5">
    <name type="scientific">Callorhinchus milii</name>
    <name type="common">Ghost shark</name>
    <dbReference type="NCBI Taxonomy" id="7868"/>
    <lineage>
        <taxon>Eukaryota</taxon>
        <taxon>Metazoa</taxon>
        <taxon>Chordata</taxon>
        <taxon>Craniata</taxon>
        <taxon>Vertebrata</taxon>
        <taxon>Chondrichthyes</taxon>
        <taxon>Holocephali</taxon>
        <taxon>Chimaeriformes</taxon>
        <taxon>Callorhinchidae</taxon>
        <taxon>Callorhinchus</taxon>
    </lineage>
</organism>
<reference evidence="5" key="3">
    <citation type="journal article" date="2014" name="Nature">
        <title>Elephant shark genome provides unique insights into gnathostome evolution.</title>
        <authorList>
            <consortium name="International Elephant Shark Genome Sequencing Consortium"/>
            <person name="Venkatesh B."/>
            <person name="Lee A.P."/>
            <person name="Ravi V."/>
            <person name="Maurya A.K."/>
            <person name="Lian M.M."/>
            <person name="Swann J.B."/>
            <person name="Ohta Y."/>
            <person name="Flajnik M.F."/>
            <person name="Sutoh Y."/>
            <person name="Kasahara M."/>
            <person name="Hoon S."/>
            <person name="Gangu V."/>
            <person name="Roy S.W."/>
            <person name="Irimia M."/>
            <person name="Korzh V."/>
            <person name="Kondrychyn I."/>
            <person name="Lim Z.W."/>
            <person name="Tay B.H."/>
            <person name="Tohari S."/>
            <person name="Kong K.W."/>
            <person name="Ho S."/>
            <person name="Lorente-Galdos B."/>
            <person name="Quilez J."/>
            <person name="Marques-Bonet T."/>
            <person name="Raney B.J."/>
            <person name="Ingham P.W."/>
            <person name="Tay A."/>
            <person name="Hillier L.W."/>
            <person name="Minx P."/>
            <person name="Boehm T."/>
            <person name="Wilson R.K."/>
            <person name="Brenner S."/>
            <person name="Warren W.C."/>
        </authorList>
    </citation>
    <scope>NUCLEOTIDE SEQUENCE [LARGE SCALE GENOMIC DNA]</scope>
</reference>
<feature type="region of interest" description="Disordered" evidence="2">
    <location>
        <begin position="159"/>
        <end position="204"/>
    </location>
</feature>
<feature type="compositionally biased region" description="Polar residues" evidence="2">
    <location>
        <begin position="159"/>
        <end position="178"/>
    </location>
</feature>
<dbReference type="GO" id="GO:0005813">
    <property type="term" value="C:centrosome"/>
    <property type="evidence" value="ECO:0007669"/>
    <property type="project" value="TreeGrafter"/>
</dbReference>
<dbReference type="PANTHER" id="PTHR46501:SF2">
    <property type="entry name" value="MYOMEGALIN"/>
    <property type="match status" value="1"/>
</dbReference>
<accession>A0A4W3JA50</accession>
<keyword evidence="3" id="KW-1133">Transmembrane helix</keyword>
<evidence type="ECO:0000313" key="5">
    <source>
        <dbReference type="Proteomes" id="UP000314986"/>
    </source>
</evidence>
<sequence length="274" mass="31561">MSQSFVLKCKDYYYYYLIVMLFFLAPFRVFFPLNLSCFSPSRKYDSLIQAQARELSHLRQKMREGKSIGQILKQHLSDTTKSFEELLRANDIDYYMGQSFRDQLSQGCQMAEKVVHKLTGRKFVLFIFPKCRKYGMETLWLIIIIINAQFFTLLFPDNQSHSENPSQHSPFPSVNTSPCGAHPNSKPSMPSSQQPATDTAPAQKGTVGTDLLEEHLREIRSLRQRLEESICTNDRLRQQLEVRLAAAAKESGNELTLPHRHLSHSRLTVQDLLT</sequence>
<reference evidence="5" key="1">
    <citation type="journal article" date="2006" name="Science">
        <title>Ancient noncoding elements conserved in the human genome.</title>
        <authorList>
            <person name="Venkatesh B."/>
            <person name="Kirkness E.F."/>
            <person name="Loh Y.H."/>
            <person name="Halpern A.L."/>
            <person name="Lee A.P."/>
            <person name="Johnson J."/>
            <person name="Dandona N."/>
            <person name="Viswanathan L.D."/>
            <person name="Tay A."/>
            <person name="Venter J.C."/>
            <person name="Strausberg R.L."/>
            <person name="Brenner S."/>
        </authorList>
    </citation>
    <scope>NUCLEOTIDE SEQUENCE [LARGE SCALE GENOMIC DNA]</scope>
</reference>
<feature type="coiled-coil region" evidence="1">
    <location>
        <begin position="209"/>
        <end position="239"/>
    </location>
</feature>
<reference evidence="4" key="4">
    <citation type="submission" date="2025-08" db="UniProtKB">
        <authorList>
            <consortium name="Ensembl"/>
        </authorList>
    </citation>
    <scope>IDENTIFICATION</scope>
</reference>
<reference evidence="5" key="2">
    <citation type="journal article" date="2007" name="PLoS Biol.">
        <title>Survey sequencing and comparative analysis of the elephant shark (Callorhinchus milii) genome.</title>
        <authorList>
            <person name="Venkatesh B."/>
            <person name="Kirkness E.F."/>
            <person name="Loh Y.H."/>
            <person name="Halpern A.L."/>
            <person name="Lee A.P."/>
            <person name="Johnson J."/>
            <person name="Dandona N."/>
            <person name="Viswanathan L.D."/>
            <person name="Tay A."/>
            <person name="Venter J.C."/>
            <person name="Strausberg R.L."/>
            <person name="Brenner S."/>
        </authorList>
    </citation>
    <scope>NUCLEOTIDE SEQUENCE [LARGE SCALE GENOMIC DNA]</scope>
</reference>
<dbReference type="InterPro" id="IPR052593">
    <property type="entry name" value="MT-associated_AKAP9-binding"/>
</dbReference>
<keyword evidence="3" id="KW-0472">Membrane</keyword>
<dbReference type="GO" id="GO:1903358">
    <property type="term" value="P:regulation of Golgi organization"/>
    <property type="evidence" value="ECO:0007669"/>
    <property type="project" value="TreeGrafter"/>
</dbReference>
<name>A0A4W3JA50_CALMI</name>
<keyword evidence="1" id="KW-0175">Coiled coil</keyword>
<dbReference type="GO" id="GO:0090063">
    <property type="term" value="P:positive regulation of microtubule nucleation"/>
    <property type="evidence" value="ECO:0007669"/>
    <property type="project" value="TreeGrafter"/>
</dbReference>
<dbReference type="GO" id="GO:0005794">
    <property type="term" value="C:Golgi apparatus"/>
    <property type="evidence" value="ECO:0007669"/>
    <property type="project" value="TreeGrafter"/>
</dbReference>
<reference evidence="4" key="5">
    <citation type="submission" date="2025-09" db="UniProtKB">
        <authorList>
            <consortium name="Ensembl"/>
        </authorList>
    </citation>
    <scope>IDENTIFICATION</scope>
</reference>
<evidence type="ECO:0000313" key="4">
    <source>
        <dbReference type="Ensembl" id="ENSCMIP00000040174.1"/>
    </source>
</evidence>
<dbReference type="OMA" id="LECFITI"/>
<proteinExistence type="predicted"/>